<name>A0ABR1BQ59_NECAM</name>
<evidence type="ECO:0000313" key="2">
    <source>
        <dbReference type="Proteomes" id="UP001303046"/>
    </source>
</evidence>
<accession>A0ABR1BQ59</accession>
<dbReference type="InterPro" id="IPR008042">
    <property type="entry name" value="Retrotrans_Pao"/>
</dbReference>
<protein>
    <submittedName>
        <fullName evidence="1">Uncharacterized protein</fullName>
    </submittedName>
</protein>
<reference evidence="1 2" key="1">
    <citation type="submission" date="2023-08" db="EMBL/GenBank/DDBJ databases">
        <title>A Necator americanus chromosomal reference genome.</title>
        <authorList>
            <person name="Ilik V."/>
            <person name="Petrzelkova K.J."/>
            <person name="Pardy F."/>
            <person name="Fuh T."/>
            <person name="Niatou-Singa F.S."/>
            <person name="Gouil Q."/>
            <person name="Baker L."/>
            <person name="Ritchie M.E."/>
            <person name="Jex A.R."/>
            <person name="Gazzola D."/>
            <person name="Li H."/>
            <person name="Toshio Fujiwara R."/>
            <person name="Zhan B."/>
            <person name="Aroian R.V."/>
            <person name="Pafco B."/>
            <person name="Schwarz E.M."/>
        </authorList>
    </citation>
    <scope>NUCLEOTIDE SEQUENCE [LARGE SCALE GENOMIC DNA]</scope>
    <source>
        <strain evidence="1 2">Aroian</strain>
        <tissue evidence="1">Whole animal</tissue>
    </source>
</reference>
<dbReference type="Pfam" id="PF05380">
    <property type="entry name" value="Peptidase_A17"/>
    <property type="match status" value="1"/>
</dbReference>
<dbReference type="Proteomes" id="UP001303046">
    <property type="component" value="Unassembled WGS sequence"/>
</dbReference>
<dbReference type="EMBL" id="JAVFWL010000001">
    <property type="protein sequence ID" value="KAK6728556.1"/>
    <property type="molecule type" value="Genomic_DNA"/>
</dbReference>
<organism evidence="1 2">
    <name type="scientific">Necator americanus</name>
    <name type="common">Human hookworm</name>
    <dbReference type="NCBI Taxonomy" id="51031"/>
    <lineage>
        <taxon>Eukaryota</taxon>
        <taxon>Metazoa</taxon>
        <taxon>Ecdysozoa</taxon>
        <taxon>Nematoda</taxon>
        <taxon>Chromadorea</taxon>
        <taxon>Rhabditida</taxon>
        <taxon>Rhabditina</taxon>
        <taxon>Rhabditomorpha</taxon>
        <taxon>Strongyloidea</taxon>
        <taxon>Ancylostomatidae</taxon>
        <taxon>Bunostominae</taxon>
        <taxon>Necator</taxon>
    </lineage>
</organism>
<keyword evidence="2" id="KW-1185">Reference proteome</keyword>
<gene>
    <name evidence="1" type="primary">Necator_chrI.g2037</name>
    <name evidence="1" type="ORF">RB195_005911</name>
</gene>
<proteinExistence type="predicted"/>
<sequence length="67" mass="7288">MLITFAEASSGAMAACVYLRSDDAVNLLMAKGKLPPLDSKVTVPKLELNAMTLCMRLTKSYHSSLRL</sequence>
<comment type="caution">
    <text evidence="1">The sequence shown here is derived from an EMBL/GenBank/DDBJ whole genome shotgun (WGS) entry which is preliminary data.</text>
</comment>
<evidence type="ECO:0000313" key="1">
    <source>
        <dbReference type="EMBL" id="KAK6728556.1"/>
    </source>
</evidence>